<feature type="domain" description="Glutaminase A N-terminal" evidence="3">
    <location>
        <begin position="115"/>
        <end position="335"/>
    </location>
</feature>
<dbReference type="InterPro" id="IPR032514">
    <property type="entry name" value="GtaA_central"/>
</dbReference>
<proteinExistence type="predicted"/>
<keyword evidence="5" id="KW-1185">Reference proteome</keyword>
<evidence type="ECO:0000313" key="5">
    <source>
        <dbReference type="Proteomes" id="UP000250140"/>
    </source>
</evidence>
<dbReference type="InterPro" id="IPR033433">
    <property type="entry name" value="GtaA_N"/>
</dbReference>
<feature type="domain" description="Glutaminase A central" evidence="2">
    <location>
        <begin position="343"/>
        <end position="704"/>
    </location>
</feature>
<dbReference type="AlphaFoldDB" id="A0A8E2JRS0"/>
<organism evidence="4 5">
    <name type="scientific">Glonium stellatum</name>
    <dbReference type="NCBI Taxonomy" id="574774"/>
    <lineage>
        <taxon>Eukaryota</taxon>
        <taxon>Fungi</taxon>
        <taxon>Dikarya</taxon>
        <taxon>Ascomycota</taxon>
        <taxon>Pezizomycotina</taxon>
        <taxon>Dothideomycetes</taxon>
        <taxon>Pleosporomycetidae</taxon>
        <taxon>Gloniales</taxon>
        <taxon>Gloniaceae</taxon>
        <taxon>Glonium</taxon>
    </lineage>
</organism>
<dbReference type="EMBL" id="KV749929">
    <property type="protein sequence ID" value="OCL07098.1"/>
    <property type="molecule type" value="Genomic_DNA"/>
</dbReference>
<dbReference type="Pfam" id="PF16335">
    <property type="entry name" value="GtaA_6_Hairpin"/>
    <property type="match status" value="1"/>
</dbReference>
<evidence type="ECO:0000313" key="4">
    <source>
        <dbReference type="EMBL" id="OCL07098.1"/>
    </source>
</evidence>
<keyword evidence="1" id="KW-0732">Signal</keyword>
<dbReference type="OrthoDB" id="3918848at2759"/>
<feature type="chain" id="PRO_5034082683" evidence="1">
    <location>
        <begin position="21"/>
        <end position="713"/>
    </location>
</feature>
<reference evidence="4 5" key="1">
    <citation type="journal article" date="2016" name="Nat. Commun.">
        <title>Ectomycorrhizal ecology is imprinted in the genome of the dominant symbiotic fungus Cenococcum geophilum.</title>
        <authorList>
            <consortium name="DOE Joint Genome Institute"/>
            <person name="Peter M."/>
            <person name="Kohler A."/>
            <person name="Ohm R.A."/>
            <person name="Kuo A."/>
            <person name="Krutzmann J."/>
            <person name="Morin E."/>
            <person name="Arend M."/>
            <person name="Barry K.W."/>
            <person name="Binder M."/>
            <person name="Choi C."/>
            <person name="Clum A."/>
            <person name="Copeland A."/>
            <person name="Grisel N."/>
            <person name="Haridas S."/>
            <person name="Kipfer T."/>
            <person name="LaButti K."/>
            <person name="Lindquist E."/>
            <person name="Lipzen A."/>
            <person name="Maire R."/>
            <person name="Meier B."/>
            <person name="Mihaltcheva S."/>
            <person name="Molinier V."/>
            <person name="Murat C."/>
            <person name="Poggeler S."/>
            <person name="Quandt C.A."/>
            <person name="Sperisen C."/>
            <person name="Tritt A."/>
            <person name="Tisserant E."/>
            <person name="Crous P.W."/>
            <person name="Henrissat B."/>
            <person name="Nehls U."/>
            <person name="Egli S."/>
            <person name="Spatafora J.W."/>
            <person name="Grigoriev I.V."/>
            <person name="Martin F.M."/>
        </authorList>
    </citation>
    <scope>NUCLEOTIDE SEQUENCE [LARGE SCALE GENOMIC DNA]</scope>
    <source>
        <strain evidence="4 5">CBS 207.34</strain>
    </source>
</reference>
<accession>A0A8E2JRS0</accession>
<dbReference type="PANTHER" id="PTHR31987:SF14">
    <property type="entry name" value="PUTATIVE (AFU_ORTHOLOGUE AFUA_6G09910)-RELATED"/>
    <property type="match status" value="1"/>
</dbReference>
<feature type="signal peptide" evidence="1">
    <location>
        <begin position="1"/>
        <end position="20"/>
    </location>
</feature>
<dbReference type="Proteomes" id="UP000250140">
    <property type="component" value="Unassembled WGS sequence"/>
</dbReference>
<dbReference type="Pfam" id="PF17168">
    <property type="entry name" value="DUF5127"/>
    <property type="match status" value="1"/>
</dbReference>
<dbReference type="InterPro" id="IPR052743">
    <property type="entry name" value="Glutaminase_GtaA"/>
</dbReference>
<evidence type="ECO:0000259" key="3">
    <source>
        <dbReference type="Pfam" id="PF17168"/>
    </source>
</evidence>
<protein>
    <submittedName>
        <fullName evidence="4">DUF1793-domain-containing protein</fullName>
    </submittedName>
</protein>
<evidence type="ECO:0000259" key="2">
    <source>
        <dbReference type="Pfam" id="PF16335"/>
    </source>
</evidence>
<name>A0A8E2JRS0_9PEZI</name>
<gene>
    <name evidence="4" type="ORF">AOQ84DRAFT_409581</name>
</gene>
<dbReference type="PANTHER" id="PTHR31987">
    <property type="entry name" value="GLUTAMINASE A-RELATED"/>
    <property type="match status" value="1"/>
</dbReference>
<evidence type="ECO:0000256" key="1">
    <source>
        <dbReference type="SAM" id="SignalP"/>
    </source>
</evidence>
<sequence length="713" mass="77653">MAFAKSLISFANFALTITSAIVKMGNSSLSFTPVLPPSYPLAVRNPYLSAWLPGNEASNLPSAIPEFWTGQKLGWSVLTRIKDNSEWTTYSLFGLGESDASITPAQVVSAEYTSTRTIFVVTTGKATFTLEFFSPVSPKDFVRQSLPFSYLTVTVSSQDALPIQIYSEIDSSWTGHFEESAQINVTVTTSGSTSVYEWIPISPTVFKEVSDMAQWGRVIFASRKFDTSTSFTYTIGPRGTVRAQFVNEGDLSNPQDTFQSDTITAFAHDLGSVKTATNITFAIGHYHEDAINYRGNDRTPYFRSKYRDPISAVVHFLDDYASAHSDSQQFESKLHDLAISAGGEKYHDILALTVRQVFGAIEITIPGGTSPINTKDVMAFVKELSSNGDINTIDIIFPAAPLFYVLAPEYIRLLLEPLLQYLNTGVVKQSFPLHDLGTYPNALGHNNGDTEPMPVEASGDLLILAYMYQKATGSALWAGPAGTYTPLLQKYAEYLSIESNGLHIPAQLSTIDGPGPLAGQTNLAIKAAVALNAFGVMSQQPSYSERGLNYSGQLYNGGKGGLGLSCDSGLTHFTLQTTDVHNCSDLAFSTAWNLYPDVLLGLGTFPASAVAMQDAFYVSARKEQGVQADTRGDWESTFWGLWAAATADASSKSRQMYIDDIHAYMANGRNDHPFCDRFHVTGTDAGSQYTWRARPVIGGHFAVLARQGADLLN</sequence>